<sequence>MKTNHHSPLTASEIGTLWGFYQKNSLLTRVTGYFMEKVEDVDIREVLQLVKKEGQEALTMIEDICQSEQMAIPVGFTDEDVTPSAPRLFSDAFMLEYARQLEVASIAAAGAAIPNVTRSDITNFLQTALQLGMRHHDIAKETLMEKGLYSRPPVIPAPKQVDFVEKQNFMRGFLGEKRPLSAVEITHLFMNMQTNALGKALMMGFAQVAKDAKVTKYLVRGKEIAHKHVEVFRSHLAEEDLPGSRTWDDHVMTSSTESPFSDKLMTFHTTALVDIGIGNYGLSTAGSPRRDIGLTYARLMAEVAAMAEDGAELMIKNAWLEQPPPAPNRKALEKGRGG</sequence>
<dbReference type="RefSeq" id="WP_114373058.1">
    <property type="nucleotide sequence ID" value="NZ_CP031092.1"/>
</dbReference>
<reference evidence="1 2" key="1">
    <citation type="journal article" date="2018" name="J. Microbiol.">
        <title>Salicibibacter kimchii gen. nov., sp. nov., a moderately halophilic and alkalitolerant bacterium in the family Bacillaceae, isolated from kimchi.</title>
        <authorList>
            <person name="Jang J.Y."/>
            <person name="Oh Y.J."/>
            <person name="Lim S.K."/>
            <person name="Park H.K."/>
            <person name="Lee C."/>
            <person name="Kim J.Y."/>
            <person name="Lee M.A."/>
            <person name="Choi H.J."/>
        </authorList>
    </citation>
    <scope>NUCLEOTIDE SEQUENCE [LARGE SCALE GENOMIC DNA]</scope>
    <source>
        <strain evidence="1 2">NKC1-1</strain>
    </source>
</reference>
<dbReference type="AlphaFoldDB" id="A0A345BZH0"/>
<dbReference type="Pfam" id="PF11553">
    <property type="entry name" value="DUF3231"/>
    <property type="match status" value="2"/>
</dbReference>
<dbReference type="Gene3D" id="1.20.1260.10">
    <property type="match status" value="2"/>
</dbReference>
<dbReference type="InterPro" id="IPR012347">
    <property type="entry name" value="Ferritin-like"/>
</dbReference>
<protein>
    <submittedName>
        <fullName evidence="1">DUF3231 family protein</fullName>
    </submittedName>
</protein>
<dbReference type="InterPro" id="IPR021617">
    <property type="entry name" value="DUF3231"/>
</dbReference>
<evidence type="ECO:0000313" key="1">
    <source>
        <dbReference type="EMBL" id="AXF56351.1"/>
    </source>
</evidence>
<dbReference type="OrthoDB" id="1675670at2"/>
<organism evidence="1 2">
    <name type="scientific">Salicibibacter kimchii</name>
    <dbReference type="NCBI Taxonomy" id="2099786"/>
    <lineage>
        <taxon>Bacteria</taxon>
        <taxon>Bacillati</taxon>
        <taxon>Bacillota</taxon>
        <taxon>Bacilli</taxon>
        <taxon>Bacillales</taxon>
        <taxon>Bacillaceae</taxon>
        <taxon>Salicibibacter</taxon>
    </lineage>
</organism>
<name>A0A345BZH0_9BACI</name>
<evidence type="ECO:0000313" key="2">
    <source>
        <dbReference type="Proteomes" id="UP000252100"/>
    </source>
</evidence>
<proteinExistence type="predicted"/>
<keyword evidence="2" id="KW-1185">Reference proteome</keyword>
<accession>A0A345BZH0</accession>
<dbReference type="EMBL" id="CP031092">
    <property type="protein sequence ID" value="AXF56351.1"/>
    <property type="molecule type" value="Genomic_DNA"/>
</dbReference>
<dbReference type="Proteomes" id="UP000252100">
    <property type="component" value="Chromosome"/>
</dbReference>
<dbReference type="KEGG" id="rue:DT065_10195"/>
<gene>
    <name evidence="1" type="ORF">DT065_10195</name>
</gene>